<reference evidence="3" key="1">
    <citation type="journal article" date="2019" name="Int. J. Syst. Evol. Microbiol.">
        <title>The Global Catalogue of Microorganisms (GCM) 10K type strain sequencing project: providing services to taxonomists for standard genome sequencing and annotation.</title>
        <authorList>
            <consortium name="The Broad Institute Genomics Platform"/>
            <consortium name="The Broad Institute Genome Sequencing Center for Infectious Disease"/>
            <person name="Wu L."/>
            <person name="Ma J."/>
        </authorList>
    </citation>
    <scope>NUCLEOTIDE SEQUENCE [LARGE SCALE GENOMIC DNA]</scope>
    <source>
        <strain evidence="3">CGMCC 1.12286</strain>
    </source>
</reference>
<gene>
    <name evidence="2" type="ORF">ACFSB2_10275</name>
</gene>
<feature type="transmembrane region" description="Helical" evidence="1">
    <location>
        <begin position="134"/>
        <end position="153"/>
    </location>
</feature>
<protein>
    <submittedName>
        <fullName evidence="2">DUF3307 domain-containing protein</fullName>
    </submittedName>
</protein>
<name>A0ABW4JGP5_9BACL</name>
<dbReference type="InterPro" id="IPR021737">
    <property type="entry name" value="Phage_phiKZ_Orf197"/>
</dbReference>
<evidence type="ECO:0000256" key="1">
    <source>
        <dbReference type="SAM" id="Phobius"/>
    </source>
</evidence>
<sequence>MTLFAAHLLGDFVFQSAKVAMKKSRMNRQMIAHMLIQLFMTSCAMVVIVSSSPVAGGKALAMGIALVLFHWIVDMVKVELDALFQKRFHYFSLFSFVIDQALHVFAILIALFFLKMITPSTFVKTAYALIKAHPIALTPLGHMLAVGIMMLLATRFSGFLVGKLVGPQPRQGLVETEKKLVLTTVFPSKEAADTAKSEVTYMHMAEPDPGRGALIGYLERLIVMFLVCGQAYAAIAFIATAKSLVRFKQMEHREWAEYFLVGTLSSMLLGLLAGHILRALM</sequence>
<keyword evidence="3" id="KW-1185">Reference proteome</keyword>
<feature type="transmembrane region" description="Helical" evidence="1">
    <location>
        <begin position="88"/>
        <end position="114"/>
    </location>
</feature>
<feature type="transmembrane region" description="Helical" evidence="1">
    <location>
        <begin position="55"/>
        <end position="76"/>
    </location>
</feature>
<dbReference type="RefSeq" id="WP_377943005.1">
    <property type="nucleotide sequence ID" value="NZ_JBHUCX010000024.1"/>
</dbReference>
<evidence type="ECO:0000313" key="2">
    <source>
        <dbReference type="EMBL" id="MFD1675079.1"/>
    </source>
</evidence>
<dbReference type="EMBL" id="JBHUCX010000024">
    <property type="protein sequence ID" value="MFD1675079.1"/>
    <property type="molecule type" value="Genomic_DNA"/>
</dbReference>
<keyword evidence="1" id="KW-1133">Transmembrane helix</keyword>
<proteinExistence type="predicted"/>
<organism evidence="2 3">
    <name type="scientific">Alicyclobacillus fodiniaquatilis</name>
    <dbReference type="NCBI Taxonomy" id="1661150"/>
    <lineage>
        <taxon>Bacteria</taxon>
        <taxon>Bacillati</taxon>
        <taxon>Bacillota</taxon>
        <taxon>Bacilli</taxon>
        <taxon>Bacillales</taxon>
        <taxon>Alicyclobacillaceae</taxon>
        <taxon>Alicyclobacillus</taxon>
    </lineage>
</organism>
<feature type="transmembrane region" description="Helical" evidence="1">
    <location>
        <begin position="259"/>
        <end position="280"/>
    </location>
</feature>
<feature type="transmembrane region" description="Helical" evidence="1">
    <location>
        <begin position="30"/>
        <end position="49"/>
    </location>
</feature>
<dbReference type="Pfam" id="PF11750">
    <property type="entry name" value="DUF3307"/>
    <property type="match status" value="1"/>
</dbReference>
<keyword evidence="1" id="KW-0812">Transmembrane</keyword>
<comment type="caution">
    <text evidence="2">The sequence shown here is derived from an EMBL/GenBank/DDBJ whole genome shotgun (WGS) entry which is preliminary data.</text>
</comment>
<accession>A0ABW4JGP5</accession>
<dbReference type="Proteomes" id="UP001597079">
    <property type="component" value="Unassembled WGS sequence"/>
</dbReference>
<evidence type="ECO:0000313" key="3">
    <source>
        <dbReference type="Proteomes" id="UP001597079"/>
    </source>
</evidence>
<keyword evidence="1" id="KW-0472">Membrane</keyword>
<feature type="transmembrane region" description="Helical" evidence="1">
    <location>
        <begin position="221"/>
        <end position="239"/>
    </location>
</feature>